<name>A0A3A4P2S2_ABYX5</name>
<dbReference type="SUPFAM" id="SSF53146">
    <property type="entry name" value="Nitrogenase accessory factor-like"/>
    <property type="match status" value="1"/>
</dbReference>
<comment type="caution">
    <text evidence="2">The sequence shown here is derived from an EMBL/GenBank/DDBJ whole genome shotgun (WGS) entry which is preliminary data.</text>
</comment>
<dbReference type="PANTHER" id="PTHR42983:SF1">
    <property type="entry name" value="IRON-MOLYBDENUM PROTEIN"/>
    <property type="match status" value="1"/>
</dbReference>
<dbReference type="AlphaFoldDB" id="A0A3A4P2S2"/>
<reference evidence="2 3" key="1">
    <citation type="journal article" date="2017" name="ISME J.">
        <title>Energy and carbon metabolisms in a deep terrestrial subsurface fluid microbial community.</title>
        <authorList>
            <person name="Momper L."/>
            <person name="Jungbluth S.P."/>
            <person name="Lee M.D."/>
            <person name="Amend J.P."/>
        </authorList>
    </citation>
    <scope>NUCLEOTIDE SEQUENCE [LARGE SCALE GENOMIC DNA]</scope>
    <source>
        <strain evidence="2">SURF_5</strain>
    </source>
</reference>
<dbReference type="InterPro" id="IPR003731">
    <property type="entry name" value="Di-Nase_FeMo-co_biosynth"/>
</dbReference>
<dbReference type="Proteomes" id="UP000265882">
    <property type="component" value="Unassembled WGS sequence"/>
</dbReference>
<dbReference type="PANTHER" id="PTHR42983">
    <property type="entry name" value="DINITROGENASE IRON-MOLYBDENUM COFACTOR PROTEIN-RELATED"/>
    <property type="match status" value="1"/>
</dbReference>
<dbReference type="Gene3D" id="3.30.420.130">
    <property type="entry name" value="Dinitrogenase iron-molybdenum cofactor biosynthesis domain"/>
    <property type="match status" value="1"/>
</dbReference>
<evidence type="ECO:0000259" key="1">
    <source>
        <dbReference type="Pfam" id="PF02579"/>
    </source>
</evidence>
<proteinExistence type="predicted"/>
<dbReference type="CDD" id="cd00851">
    <property type="entry name" value="MTH1175"/>
    <property type="match status" value="1"/>
</dbReference>
<evidence type="ECO:0000313" key="3">
    <source>
        <dbReference type="Proteomes" id="UP000265882"/>
    </source>
</evidence>
<dbReference type="Pfam" id="PF02579">
    <property type="entry name" value="Nitro_FeMo-Co"/>
    <property type="match status" value="1"/>
</dbReference>
<accession>A0A3A4P2S2</accession>
<sequence length="112" mass="12148">MRIAIPVIDGRLCPHFGHCANFALIDVDMETRQVIKKETIPAPEHQPGLLPRWLHELGATVIIAGGMGQRALQLFAQNGIEVIIGAPSSEPDAIVEAYMQNSLALGENVCDH</sequence>
<organism evidence="2 3">
    <name type="scientific">Abyssobacteria bacterium (strain SURF_5)</name>
    <dbReference type="NCBI Taxonomy" id="2093360"/>
    <lineage>
        <taxon>Bacteria</taxon>
        <taxon>Pseudomonadati</taxon>
        <taxon>Candidatus Hydrogenedentota</taxon>
        <taxon>Candidatus Abyssobacteria</taxon>
    </lineage>
</organism>
<dbReference type="InterPro" id="IPR036105">
    <property type="entry name" value="DiNase_FeMo-co_biosyn_sf"/>
</dbReference>
<protein>
    <submittedName>
        <fullName evidence="2">ATPase</fullName>
    </submittedName>
</protein>
<dbReference type="EMBL" id="QZKU01000061">
    <property type="protein sequence ID" value="RJP22131.1"/>
    <property type="molecule type" value="Genomic_DNA"/>
</dbReference>
<gene>
    <name evidence="2" type="ORF">C4520_08730</name>
</gene>
<feature type="domain" description="Dinitrogenase iron-molybdenum cofactor biosynthesis" evidence="1">
    <location>
        <begin position="9"/>
        <end position="99"/>
    </location>
</feature>
<dbReference type="InterPro" id="IPR033913">
    <property type="entry name" value="MTH1175_dom"/>
</dbReference>
<evidence type="ECO:0000313" key="2">
    <source>
        <dbReference type="EMBL" id="RJP22131.1"/>
    </source>
</evidence>